<organism evidence="2 3">
    <name type="scientific">Fontibacter flavus</name>
    <dbReference type="NCBI Taxonomy" id="654838"/>
    <lineage>
        <taxon>Bacteria</taxon>
        <taxon>Pseudomonadati</taxon>
        <taxon>Bacteroidota</taxon>
        <taxon>Cytophagia</taxon>
        <taxon>Cytophagales</taxon>
        <taxon>Cyclobacteriaceae</taxon>
        <taxon>Fontibacter</taxon>
    </lineage>
</organism>
<evidence type="ECO:0000313" key="2">
    <source>
        <dbReference type="EMBL" id="MFC0262921.1"/>
    </source>
</evidence>
<evidence type="ECO:0008006" key="4">
    <source>
        <dbReference type="Google" id="ProtNLM"/>
    </source>
</evidence>
<evidence type="ECO:0000256" key="1">
    <source>
        <dbReference type="SAM" id="Phobius"/>
    </source>
</evidence>
<dbReference type="Proteomes" id="UP001589797">
    <property type="component" value="Unassembled WGS sequence"/>
</dbReference>
<feature type="transmembrane region" description="Helical" evidence="1">
    <location>
        <begin position="95"/>
        <end position="114"/>
    </location>
</feature>
<accession>A0ABV6FT34</accession>
<name>A0ABV6FT34_9BACT</name>
<proteinExistence type="predicted"/>
<reference evidence="2 3" key="1">
    <citation type="submission" date="2024-09" db="EMBL/GenBank/DDBJ databases">
        <authorList>
            <person name="Sun Q."/>
            <person name="Mori K."/>
        </authorList>
    </citation>
    <scope>NUCLEOTIDE SEQUENCE [LARGE SCALE GENOMIC DNA]</scope>
    <source>
        <strain evidence="2 3">CCM 7650</strain>
    </source>
</reference>
<sequence>MPVFPHQSEVLVSSYNQDEVIGRLNQVTRDVNFLDYEARKANGYSFNGTFEEDRFRVSLVIDKADSFLPLIKGKVESTPIGCILFLEYRLFPSSAFFLAFWSGVTLLMALFFGFLADKPVYAVLSLAFGLGNYLFAWFHFKRKIKVSQKIFYGLLNN</sequence>
<keyword evidence="1" id="KW-0472">Membrane</keyword>
<evidence type="ECO:0000313" key="3">
    <source>
        <dbReference type="Proteomes" id="UP001589797"/>
    </source>
</evidence>
<gene>
    <name evidence="2" type="ORF">ACFFIP_09530</name>
</gene>
<keyword evidence="1" id="KW-0812">Transmembrane</keyword>
<protein>
    <recommendedName>
        <fullName evidence="4">SoxR reducing system RseC family protein</fullName>
    </recommendedName>
</protein>
<dbReference type="EMBL" id="JBHLWI010000027">
    <property type="protein sequence ID" value="MFC0262921.1"/>
    <property type="molecule type" value="Genomic_DNA"/>
</dbReference>
<keyword evidence="3" id="KW-1185">Reference proteome</keyword>
<keyword evidence="1" id="KW-1133">Transmembrane helix</keyword>
<dbReference type="RefSeq" id="WP_382387378.1">
    <property type="nucleotide sequence ID" value="NZ_JBHLWI010000027.1"/>
</dbReference>
<feature type="transmembrane region" description="Helical" evidence="1">
    <location>
        <begin position="120"/>
        <end position="140"/>
    </location>
</feature>
<comment type="caution">
    <text evidence="2">The sequence shown here is derived from an EMBL/GenBank/DDBJ whole genome shotgun (WGS) entry which is preliminary data.</text>
</comment>